<dbReference type="PANTHER" id="PTHR14588:SF2">
    <property type="entry name" value="DDB1- AND CUL4-ASSOCIATED FACTOR 10"/>
    <property type="match status" value="1"/>
</dbReference>
<sequence>MSENNPELVETSTRQAPNPQRIANKIHHNVYIQDILRQRALGFKQRNIRFKDNFICKLYSSFDSVNYVTNSNPYYKYCGGIFNLEFSLDGKLLVAACEGKQILLYDASSHKQVKAVENSHENCVNCIKFLDGKTFATGSDDHFIKLWDVRNLKSSFRTLHGHSNWVKNIEWSEQDQVMVTSAFDGSVYAWNLNDATENNMLFEKVFLMNGLMRMKLTPDGTKMIISTTIGYIIIIHNLNLLTLATDLRSFRPNLYRLMQASEQCFPVATSYNYLFNPKRKRNRIEFIDDFPNEAEVISSLQIHPYGWCAVSRNLNEDETDEWTVVHDIQDRNEEDYSTAFSTVEELDDEQETEDPPTQRPTDLWMGYISFDDYSNMNNFNQQIRQEIRIVNSELIGYNNSYTNPYFQNHPEEKNKIIQNLPRMTHFIKEKSVGKGFIKGLSFSSDGRIICSPYDKGVRLLGFSENCEELSECVPDKPQQLKTIVELNDYHRDTVLSCKFSPTNYQLVTGCLGSEIKWYQPVL</sequence>
<dbReference type="PROSITE" id="PS50294">
    <property type="entry name" value="WD_REPEATS_REGION"/>
    <property type="match status" value="2"/>
</dbReference>
<name>A0A6J2YYW3_SITOR</name>
<keyword evidence="5" id="KW-1185">Reference proteome</keyword>
<dbReference type="FunCoup" id="A0A6J2YYW3">
    <property type="interactions" value="534"/>
</dbReference>
<dbReference type="InterPro" id="IPR001680">
    <property type="entry name" value="WD40_rpt"/>
</dbReference>
<evidence type="ECO:0000256" key="2">
    <source>
        <dbReference type="ARBA" id="ARBA00022574"/>
    </source>
</evidence>
<dbReference type="GeneID" id="115891933"/>
<evidence type="ECO:0000256" key="4">
    <source>
        <dbReference type="PROSITE-ProRule" id="PRU00221"/>
    </source>
</evidence>
<organism evidence="5 6">
    <name type="scientific">Sitophilus oryzae</name>
    <name type="common">Rice weevil</name>
    <name type="synonym">Curculio oryzae</name>
    <dbReference type="NCBI Taxonomy" id="7048"/>
    <lineage>
        <taxon>Eukaryota</taxon>
        <taxon>Metazoa</taxon>
        <taxon>Ecdysozoa</taxon>
        <taxon>Arthropoda</taxon>
        <taxon>Hexapoda</taxon>
        <taxon>Insecta</taxon>
        <taxon>Pterygota</taxon>
        <taxon>Neoptera</taxon>
        <taxon>Endopterygota</taxon>
        <taxon>Coleoptera</taxon>
        <taxon>Polyphaga</taxon>
        <taxon>Cucujiformia</taxon>
        <taxon>Curculionidae</taxon>
        <taxon>Dryophthorinae</taxon>
        <taxon>Sitophilus</taxon>
    </lineage>
</organism>
<dbReference type="InParanoid" id="A0A6J2YYW3"/>
<keyword evidence="2 4" id="KW-0853">WD repeat</keyword>
<dbReference type="InterPro" id="IPR036322">
    <property type="entry name" value="WD40_repeat_dom_sf"/>
</dbReference>
<dbReference type="AlphaFoldDB" id="A0A6J2YYW3"/>
<dbReference type="PROSITE" id="PS00678">
    <property type="entry name" value="WD_REPEATS_1"/>
    <property type="match status" value="1"/>
</dbReference>
<dbReference type="Gene3D" id="2.130.10.10">
    <property type="entry name" value="YVTN repeat-like/Quinoprotein amine dehydrogenase"/>
    <property type="match status" value="2"/>
</dbReference>
<evidence type="ECO:0000256" key="1">
    <source>
        <dbReference type="ARBA" id="ARBA00005903"/>
    </source>
</evidence>
<evidence type="ECO:0000256" key="3">
    <source>
        <dbReference type="ARBA" id="ARBA00022737"/>
    </source>
</evidence>
<evidence type="ECO:0000313" key="6">
    <source>
        <dbReference type="RefSeq" id="XP_030768404.1"/>
    </source>
</evidence>
<keyword evidence="3" id="KW-0677">Repeat</keyword>
<dbReference type="PANTHER" id="PTHR14588">
    <property type="entry name" value="DDB1- AND CUL4-ASSOCIATED FACTOR 10"/>
    <property type="match status" value="1"/>
</dbReference>
<dbReference type="InterPro" id="IPR015943">
    <property type="entry name" value="WD40/YVTN_repeat-like_dom_sf"/>
</dbReference>
<protein>
    <submittedName>
        <fullName evidence="6">DDB1- and CUL4-associated factor 10 homolog</fullName>
    </submittedName>
</protein>
<evidence type="ECO:0000313" key="5">
    <source>
        <dbReference type="Proteomes" id="UP000504635"/>
    </source>
</evidence>
<dbReference type="SMART" id="SM00320">
    <property type="entry name" value="WD40"/>
    <property type="match status" value="5"/>
</dbReference>
<proteinExistence type="inferred from homology"/>
<dbReference type="KEGG" id="soy:115891933"/>
<dbReference type="GO" id="GO:0080008">
    <property type="term" value="C:Cul4-RING E3 ubiquitin ligase complex"/>
    <property type="evidence" value="ECO:0007669"/>
    <property type="project" value="TreeGrafter"/>
</dbReference>
<dbReference type="Proteomes" id="UP000504635">
    <property type="component" value="Unplaced"/>
</dbReference>
<dbReference type="OrthoDB" id="20669at2759"/>
<dbReference type="Pfam" id="PF00400">
    <property type="entry name" value="WD40"/>
    <property type="match status" value="3"/>
</dbReference>
<gene>
    <name evidence="6" type="primary">LOC115891933</name>
</gene>
<dbReference type="InterPro" id="IPR039085">
    <property type="entry name" value="DCA10"/>
</dbReference>
<dbReference type="SUPFAM" id="SSF50978">
    <property type="entry name" value="WD40 repeat-like"/>
    <property type="match status" value="1"/>
</dbReference>
<comment type="similarity">
    <text evidence="1">Belongs to the WD repeat DCAF10 family.</text>
</comment>
<feature type="repeat" description="WD" evidence="4">
    <location>
        <begin position="117"/>
        <end position="157"/>
    </location>
</feature>
<dbReference type="RefSeq" id="XP_030768404.1">
    <property type="nucleotide sequence ID" value="XM_030912544.1"/>
</dbReference>
<dbReference type="InterPro" id="IPR019775">
    <property type="entry name" value="WD40_repeat_CS"/>
</dbReference>
<accession>A0A6J2YYW3</accession>
<feature type="repeat" description="WD" evidence="4">
    <location>
        <begin position="159"/>
        <end position="200"/>
    </location>
</feature>
<reference evidence="6" key="1">
    <citation type="submission" date="2025-08" db="UniProtKB">
        <authorList>
            <consortium name="RefSeq"/>
        </authorList>
    </citation>
    <scope>IDENTIFICATION</scope>
    <source>
        <tissue evidence="6">Gonads</tissue>
    </source>
</reference>
<dbReference type="PROSITE" id="PS50082">
    <property type="entry name" value="WD_REPEATS_2"/>
    <property type="match status" value="2"/>
</dbReference>